<evidence type="ECO:0000259" key="1">
    <source>
        <dbReference type="Pfam" id="PF13472"/>
    </source>
</evidence>
<dbReference type="InterPro" id="IPR013830">
    <property type="entry name" value="SGNH_hydro"/>
</dbReference>
<dbReference type="InterPro" id="IPR051532">
    <property type="entry name" value="Ester_Hydrolysis_Enzymes"/>
</dbReference>
<evidence type="ECO:0000313" key="3">
    <source>
        <dbReference type="Proteomes" id="UP000503540"/>
    </source>
</evidence>
<dbReference type="RefSeq" id="WP_167477088.1">
    <property type="nucleotide sequence ID" value="NZ_CP046172.1"/>
</dbReference>
<feature type="domain" description="SGNH hydrolase-type esterase" evidence="1">
    <location>
        <begin position="5"/>
        <end position="165"/>
    </location>
</feature>
<evidence type="ECO:0000313" key="2">
    <source>
        <dbReference type="EMBL" id="QIS14728.1"/>
    </source>
</evidence>
<proteinExistence type="predicted"/>
<dbReference type="AlphaFoldDB" id="A0A6G9YNF3"/>
<reference evidence="2 3" key="1">
    <citation type="journal article" date="2019" name="ACS Chem. Biol.">
        <title>Identification and Mobilization of a Cryptic Antibiotic Biosynthesis Gene Locus from a Human-Pathogenic Nocardia Isolate.</title>
        <authorList>
            <person name="Herisse M."/>
            <person name="Ishida K."/>
            <person name="Porter J.L."/>
            <person name="Howden B."/>
            <person name="Hertweck C."/>
            <person name="Stinear T.P."/>
            <person name="Pidot S.J."/>
        </authorList>
    </citation>
    <scope>NUCLEOTIDE SEQUENCE [LARGE SCALE GENOMIC DNA]</scope>
    <source>
        <strain evidence="2 3">AUSMDU00012717</strain>
    </source>
</reference>
<sequence>MKIVCVGDSITRGQVSVDYVRILRQLLPLDIVENAGVNYDTTVGVLRRIARITARQPDIVTVLIGTNDINYTLSGVRAAELRKKWKLTEELDADRYRRNMRAIIARLRTHARVVVLSPPVLGEDLESLALRRTTEYAGIAAAEAEAGGAAYLPLNETMVDYLRDSDASGMPYRSGKMLARTAAAQHFVLGRSLDSISRGRGLRLTTDTVHLNSRGANMVAELIFGFVTDVARRTEGIGSA</sequence>
<dbReference type="Gene3D" id="3.40.50.1110">
    <property type="entry name" value="SGNH hydrolase"/>
    <property type="match status" value="1"/>
</dbReference>
<protein>
    <submittedName>
        <fullName evidence="2">SGNH/GDSL hydrolase family protein</fullName>
    </submittedName>
</protein>
<dbReference type="EMBL" id="CP046172">
    <property type="protein sequence ID" value="QIS14728.1"/>
    <property type="molecule type" value="Genomic_DNA"/>
</dbReference>
<organism evidence="2 3">
    <name type="scientific">Nocardia arthritidis</name>
    <dbReference type="NCBI Taxonomy" id="228602"/>
    <lineage>
        <taxon>Bacteria</taxon>
        <taxon>Bacillati</taxon>
        <taxon>Actinomycetota</taxon>
        <taxon>Actinomycetes</taxon>
        <taxon>Mycobacteriales</taxon>
        <taxon>Nocardiaceae</taxon>
        <taxon>Nocardia</taxon>
    </lineage>
</organism>
<dbReference type="KEGG" id="nah:F5544_34475"/>
<keyword evidence="3" id="KW-1185">Reference proteome</keyword>
<accession>A0A6G9YNF3</accession>
<name>A0A6G9YNF3_9NOCA</name>
<gene>
    <name evidence="2" type="ORF">F5544_34475</name>
</gene>
<keyword evidence="2" id="KW-0378">Hydrolase</keyword>
<dbReference type="PANTHER" id="PTHR30383">
    <property type="entry name" value="THIOESTERASE 1/PROTEASE 1/LYSOPHOSPHOLIPASE L1"/>
    <property type="match status" value="1"/>
</dbReference>
<dbReference type="GO" id="GO:0016787">
    <property type="term" value="F:hydrolase activity"/>
    <property type="evidence" value="ECO:0007669"/>
    <property type="project" value="UniProtKB-KW"/>
</dbReference>
<dbReference type="InterPro" id="IPR036514">
    <property type="entry name" value="SGNH_hydro_sf"/>
</dbReference>
<dbReference type="Proteomes" id="UP000503540">
    <property type="component" value="Chromosome"/>
</dbReference>
<dbReference type="SUPFAM" id="SSF52266">
    <property type="entry name" value="SGNH hydrolase"/>
    <property type="match status" value="1"/>
</dbReference>
<dbReference type="Pfam" id="PF13472">
    <property type="entry name" value="Lipase_GDSL_2"/>
    <property type="match status" value="1"/>
</dbReference>